<dbReference type="Pfam" id="PF03729">
    <property type="entry name" value="DUF308"/>
    <property type="match status" value="2"/>
</dbReference>
<dbReference type="STRING" id="1068978.AMETH_3271"/>
<dbReference type="RefSeq" id="WP_017982192.1">
    <property type="nucleotide sequence ID" value="NZ_AQUL01000001.1"/>
</dbReference>
<dbReference type="KEGG" id="amq:AMETH_3271"/>
<keyword evidence="3" id="KW-1185">Reference proteome</keyword>
<dbReference type="InterPro" id="IPR052712">
    <property type="entry name" value="Acid_resist_chaperone_HdeD"/>
</dbReference>
<evidence type="ECO:0000256" key="1">
    <source>
        <dbReference type="SAM" id="Phobius"/>
    </source>
</evidence>
<organism evidence="2 3">
    <name type="scientific">Amycolatopsis methanolica 239</name>
    <dbReference type="NCBI Taxonomy" id="1068978"/>
    <lineage>
        <taxon>Bacteria</taxon>
        <taxon>Bacillati</taxon>
        <taxon>Actinomycetota</taxon>
        <taxon>Actinomycetes</taxon>
        <taxon>Pseudonocardiales</taxon>
        <taxon>Pseudonocardiaceae</taxon>
        <taxon>Amycolatopsis</taxon>
        <taxon>Amycolatopsis methanolica group</taxon>
    </lineage>
</organism>
<dbReference type="PATRIC" id="fig|1068978.7.peg.3493"/>
<feature type="transmembrane region" description="Helical" evidence="1">
    <location>
        <begin position="162"/>
        <end position="183"/>
    </location>
</feature>
<feature type="transmembrane region" description="Helical" evidence="1">
    <location>
        <begin position="21"/>
        <end position="43"/>
    </location>
</feature>
<feature type="transmembrane region" description="Helical" evidence="1">
    <location>
        <begin position="136"/>
        <end position="156"/>
    </location>
</feature>
<name>A0A076MR48_AMYME</name>
<feature type="transmembrane region" description="Helical" evidence="1">
    <location>
        <begin position="82"/>
        <end position="100"/>
    </location>
</feature>
<reference evidence="2 3" key="1">
    <citation type="submission" date="2014-07" db="EMBL/GenBank/DDBJ databases">
        <title>Whole Genome Sequence of the Amycolatopsis methanolica 239.</title>
        <authorList>
            <person name="Tang B."/>
        </authorList>
    </citation>
    <scope>NUCLEOTIDE SEQUENCE [LARGE SCALE GENOMIC DNA]</scope>
    <source>
        <strain evidence="2 3">239</strain>
    </source>
</reference>
<evidence type="ECO:0000313" key="2">
    <source>
        <dbReference type="EMBL" id="AIJ23363.1"/>
    </source>
</evidence>
<proteinExistence type="predicted"/>
<keyword evidence="1" id="KW-0472">Membrane</keyword>
<feature type="transmembrane region" description="Helical" evidence="1">
    <location>
        <begin position="106"/>
        <end position="129"/>
    </location>
</feature>
<protein>
    <submittedName>
        <fullName evidence="2">Integral membrane protein</fullName>
    </submittedName>
</protein>
<dbReference type="OrthoDB" id="193343at2"/>
<accession>A0A076MR48</accession>
<keyword evidence="1" id="KW-0812">Transmembrane</keyword>
<dbReference type="PANTHER" id="PTHR34989:SF1">
    <property type="entry name" value="PROTEIN HDED"/>
    <property type="match status" value="1"/>
</dbReference>
<dbReference type="eggNOG" id="COG3247">
    <property type="taxonomic scope" value="Bacteria"/>
</dbReference>
<dbReference type="AlphaFoldDB" id="A0A076MR48"/>
<keyword evidence="1" id="KW-1133">Transmembrane helix</keyword>
<sequence>MTANTSPRRGTVHSLASAAGSSGAVMAIGVGTIAAGAVVLAWPEATLKVIAVVFGISAIVDGVVRLVSAVSAGDRSAAQRTLPMLAGVLSILVGIVFVRYPFPTLAALTLLLGMFWVVTGLVQIVHGLAERETGSAWRVACGALALVTGILVLAYTSASLVVLVWILGLQLVLGGALLFGWGLEVRREEHGAVPRHGHRSAEA</sequence>
<dbReference type="EMBL" id="CP009110">
    <property type="protein sequence ID" value="AIJ23363.1"/>
    <property type="molecule type" value="Genomic_DNA"/>
</dbReference>
<dbReference type="GO" id="GO:0005886">
    <property type="term" value="C:plasma membrane"/>
    <property type="evidence" value="ECO:0007669"/>
    <property type="project" value="TreeGrafter"/>
</dbReference>
<dbReference type="InterPro" id="IPR005325">
    <property type="entry name" value="DUF308_memb"/>
</dbReference>
<evidence type="ECO:0000313" key="3">
    <source>
        <dbReference type="Proteomes" id="UP000062973"/>
    </source>
</evidence>
<feature type="transmembrane region" description="Helical" evidence="1">
    <location>
        <begin position="49"/>
        <end position="70"/>
    </location>
</feature>
<dbReference type="HOGENOM" id="CLU_091585_4_0_11"/>
<gene>
    <name evidence="2" type="ORF">AMETH_3271</name>
</gene>
<dbReference type="PANTHER" id="PTHR34989">
    <property type="entry name" value="PROTEIN HDED"/>
    <property type="match status" value="1"/>
</dbReference>
<dbReference type="Proteomes" id="UP000062973">
    <property type="component" value="Chromosome"/>
</dbReference>